<feature type="compositionally biased region" description="Polar residues" evidence="2">
    <location>
        <begin position="864"/>
        <end position="880"/>
    </location>
</feature>
<feature type="domain" description="WW" evidence="3">
    <location>
        <begin position="765"/>
        <end position="799"/>
    </location>
</feature>
<dbReference type="PANTHER" id="PTHR47852:SF2">
    <property type="entry name" value="WW DOMAIN-CONTAINING PROTEIN"/>
    <property type="match status" value="1"/>
</dbReference>
<protein>
    <submittedName>
        <fullName evidence="4">WW domain containing protein</fullName>
    </submittedName>
</protein>
<dbReference type="Pfam" id="PF00397">
    <property type="entry name" value="WW"/>
    <property type="match status" value="5"/>
</dbReference>
<feature type="compositionally biased region" description="Low complexity" evidence="2">
    <location>
        <begin position="242"/>
        <end position="255"/>
    </location>
</feature>
<reference evidence="4" key="1">
    <citation type="journal article" date="2021" name="Sci. Rep.">
        <title>Diploid genomic architecture of Nitzschia inconspicua, an elite biomass production diatom.</title>
        <authorList>
            <person name="Oliver A."/>
            <person name="Podell S."/>
            <person name="Pinowska A."/>
            <person name="Traller J.C."/>
            <person name="Smith S.R."/>
            <person name="McClure R."/>
            <person name="Beliaev A."/>
            <person name="Bohutskyi P."/>
            <person name="Hill E.A."/>
            <person name="Rabines A."/>
            <person name="Zheng H."/>
            <person name="Allen L.Z."/>
            <person name="Kuo A."/>
            <person name="Grigoriev I.V."/>
            <person name="Allen A.E."/>
            <person name="Hazlebeck D."/>
            <person name="Allen E.E."/>
        </authorList>
    </citation>
    <scope>NUCLEOTIDE SEQUENCE</scope>
    <source>
        <strain evidence="4">Hildebrandi</strain>
    </source>
</reference>
<organism evidence="4 5">
    <name type="scientific">Nitzschia inconspicua</name>
    <dbReference type="NCBI Taxonomy" id="303405"/>
    <lineage>
        <taxon>Eukaryota</taxon>
        <taxon>Sar</taxon>
        <taxon>Stramenopiles</taxon>
        <taxon>Ochrophyta</taxon>
        <taxon>Bacillariophyta</taxon>
        <taxon>Bacillariophyceae</taxon>
        <taxon>Bacillariophycidae</taxon>
        <taxon>Bacillariales</taxon>
        <taxon>Bacillariaceae</taxon>
        <taxon>Nitzschia</taxon>
    </lineage>
</organism>
<reference evidence="4" key="2">
    <citation type="submission" date="2021-04" db="EMBL/GenBank/DDBJ databases">
        <authorList>
            <person name="Podell S."/>
        </authorList>
    </citation>
    <scope>NUCLEOTIDE SEQUENCE</scope>
    <source>
        <strain evidence="4">Hildebrandi</strain>
    </source>
</reference>
<feature type="compositionally biased region" description="Low complexity" evidence="2">
    <location>
        <begin position="274"/>
        <end position="295"/>
    </location>
</feature>
<dbReference type="CDD" id="cd00201">
    <property type="entry name" value="WW"/>
    <property type="match status" value="5"/>
</dbReference>
<dbReference type="EMBL" id="JAGRRH010000015">
    <property type="protein sequence ID" value="KAG7357114.1"/>
    <property type="molecule type" value="Genomic_DNA"/>
</dbReference>
<dbReference type="Pfam" id="PF12796">
    <property type="entry name" value="Ank_2"/>
    <property type="match status" value="1"/>
</dbReference>
<keyword evidence="5" id="KW-1185">Reference proteome</keyword>
<feature type="domain" description="WW" evidence="3">
    <location>
        <begin position="538"/>
        <end position="572"/>
    </location>
</feature>
<proteinExistence type="predicted"/>
<comment type="caution">
    <text evidence="4">The sequence shown here is derived from an EMBL/GenBank/DDBJ whole genome shotgun (WGS) entry which is preliminary data.</text>
</comment>
<dbReference type="Proteomes" id="UP000693970">
    <property type="component" value="Unassembled WGS sequence"/>
</dbReference>
<evidence type="ECO:0000313" key="4">
    <source>
        <dbReference type="EMBL" id="KAG7357114.1"/>
    </source>
</evidence>
<evidence type="ECO:0000259" key="3">
    <source>
        <dbReference type="PROSITE" id="PS50020"/>
    </source>
</evidence>
<feature type="region of interest" description="Disordered" evidence="2">
    <location>
        <begin position="236"/>
        <end position="303"/>
    </location>
</feature>
<dbReference type="SMART" id="SM00248">
    <property type="entry name" value="ANK"/>
    <property type="match status" value="2"/>
</dbReference>
<evidence type="ECO:0000256" key="2">
    <source>
        <dbReference type="SAM" id="MobiDB-lite"/>
    </source>
</evidence>
<feature type="region of interest" description="Disordered" evidence="2">
    <location>
        <begin position="850"/>
        <end position="1036"/>
    </location>
</feature>
<dbReference type="PROSITE" id="PS50020">
    <property type="entry name" value="WW_DOMAIN_2"/>
    <property type="match status" value="5"/>
</dbReference>
<dbReference type="InterPro" id="IPR002110">
    <property type="entry name" value="Ankyrin_rpt"/>
</dbReference>
<dbReference type="SMART" id="SM00456">
    <property type="entry name" value="WW"/>
    <property type="match status" value="5"/>
</dbReference>
<gene>
    <name evidence="4" type="ORF">IV203_001802</name>
</gene>
<feature type="repeat" description="ANK" evidence="1">
    <location>
        <begin position="91"/>
        <end position="128"/>
    </location>
</feature>
<feature type="region of interest" description="Disordered" evidence="2">
    <location>
        <begin position="512"/>
        <end position="784"/>
    </location>
</feature>
<feature type="compositionally biased region" description="Polar residues" evidence="2">
    <location>
        <begin position="985"/>
        <end position="995"/>
    </location>
</feature>
<feature type="domain" description="WW" evidence="3">
    <location>
        <begin position="811"/>
        <end position="845"/>
    </location>
</feature>
<dbReference type="PROSITE" id="PS50088">
    <property type="entry name" value="ANK_REPEAT"/>
    <property type="match status" value="1"/>
</dbReference>
<feature type="compositionally biased region" description="Basic and acidic residues" evidence="2">
    <location>
        <begin position="745"/>
        <end position="754"/>
    </location>
</feature>
<evidence type="ECO:0000256" key="1">
    <source>
        <dbReference type="PROSITE-ProRule" id="PRU00023"/>
    </source>
</evidence>
<feature type="domain" description="WW" evidence="3">
    <location>
        <begin position="853"/>
        <end position="887"/>
    </location>
</feature>
<dbReference type="InterPro" id="IPR001202">
    <property type="entry name" value="WW_dom"/>
</dbReference>
<sequence length="1093" mass="115223">MFQWATQQFEKISQTVAPPPTDASGRFALACQRQEEETAMGCIAEIDPLSTVVNQVKGYFPIHLACQFSMTRLIQLLMQQPGMNIEQPDYGGNTPLHHACMSSQRGQALVVVKMLLNDYGASVLAKNSLGQTPYDVASLDSVRQYLLPIQLQKETQIALDNGGQGLPPGIDLGGLRINNSAMPPPPKFGEGGIPPPTTVAANMMASPSQQRYAATPIVTSQPPAVVPQNQYQQPIVTPTVPAPASGPYGPSPVSAQPAPAISGSAAPVTPPAIPAASRTRSAATTSTGSVASTESGYSRTGGSSAAVFSTKYRADGFHSSSSDVSLQKKYGHVNPNNIAMPPPPSSGNAAPLSGGIPSVPGTNPFGGGGVRPGSRYLAYGPVAAPASGPSYGSVYGNTASPAPQYFTPGAAAPTPTMAAQPVVTFPATPTTPFMPPPPYQTQSYAAPVSSPTPAVMTSTATGAAASAVLTTPGPSTPASAVAAVFETPHPTTASSIASATTTSTAETVASVFEQPPETQQQQQQQQQATSESSPDAVATTSSDWVETVDPSSGKSYYYNAKTNETSWTKPSETISSGSENVSQSEWTEATDPSSGKTYYYNTKTGETSWENPSVAESSGADADATTTPPSSEENEPTATEETIAQEEERHAETTTTPTSEVVTEPENAGEHEEKEEPKQEQQLQEEVSNELVVEPQVRPETTASEQMKKEQTEDVPEKKNVEEEQTETHHVMETPAEDKIEEEESIVKSEEPEQTHAAVSSEENTDLPEHWLEVPDPSSGKSYYYNMKTQETSWERPTKASNEGDSAMLVDTLAEGWVEVQDPSSGKSYYFNQTTNETSWEKPLARSMRATVEDDGSDWVETVDPSSGRSYYYNSKTGETSWEKPPVLTSGESNHPAPAVATTESPVDEKPPAIPQPEEIERQKSAEELFSDGPPDAIDQKPVATPKALTSARPDFVSPAAATFGSPETPALSVATTDGGFGSPSVDTPASTEQSAEAVFEAGPSVSGEPVAEQTATLAGPVKEQSNGLNDLNDTEGEMMDIPLSPEPVSMVVPEVVSKPTEVSSSSNDATVTATNDLFAAIGMPPPPFQSKR</sequence>
<evidence type="ECO:0000313" key="5">
    <source>
        <dbReference type="Proteomes" id="UP000693970"/>
    </source>
</evidence>
<dbReference type="PROSITE" id="PS01159">
    <property type="entry name" value="WW_DOMAIN_1"/>
    <property type="match status" value="5"/>
</dbReference>
<dbReference type="AlphaFoldDB" id="A0A9K3L8B1"/>
<feature type="domain" description="WW" evidence="3">
    <location>
        <begin position="586"/>
        <end position="614"/>
    </location>
</feature>
<accession>A0A9K3L8B1</accession>
<feature type="compositionally biased region" description="Basic and acidic residues" evidence="2">
    <location>
        <begin position="668"/>
        <end position="679"/>
    </location>
</feature>
<keyword evidence="1" id="KW-0040">ANK repeat</keyword>
<feature type="compositionally biased region" description="Polar residues" evidence="2">
    <location>
        <begin position="528"/>
        <end position="616"/>
    </location>
</feature>
<feature type="compositionally biased region" description="Basic and acidic residues" evidence="2">
    <location>
        <begin position="706"/>
        <end position="738"/>
    </location>
</feature>
<feature type="compositionally biased region" description="Low complexity" evidence="2">
    <location>
        <begin position="653"/>
        <end position="666"/>
    </location>
</feature>
<name>A0A9K3L8B1_9STRA</name>
<dbReference type="OrthoDB" id="20872at2759"/>
<dbReference type="PANTHER" id="PTHR47852">
    <property type="entry name" value="OS06G0298400 PROTEIN"/>
    <property type="match status" value="1"/>
</dbReference>